<dbReference type="HOGENOM" id="CLU_1728905_0_0_4"/>
<dbReference type="Proteomes" id="UP000027604">
    <property type="component" value="Chromosome I"/>
</dbReference>
<dbReference type="OrthoDB" id="8702952at2"/>
<dbReference type="KEGG" id="jag:GJA_1543"/>
<evidence type="ECO:0000313" key="2">
    <source>
        <dbReference type="EMBL" id="CDG82188.1"/>
    </source>
</evidence>
<dbReference type="RefSeq" id="WP_051780403.1">
    <property type="nucleotide sequence ID" value="NZ_BCTH01000009.1"/>
</dbReference>
<evidence type="ECO:0000256" key="1">
    <source>
        <dbReference type="SAM" id="SignalP"/>
    </source>
</evidence>
<name>W0V4A6_9BURK</name>
<dbReference type="EMBL" id="HG322949">
    <property type="protein sequence ID" value="CDG82188.1"/>
    <property type="molecule type" value="Genomic_DNA"/>
</dbReference>
<sequence>MQFQAKLLVIVSACALSFAALPAFAKKSPIEQALVCKDQTDCPYFPVVYKGDRAFKTAFLTELKKSGIKAPHWVPNGVSSPVVPVVFDGVTRLLTSVCQPHNCGEHRFVMLYDAQNKSISGLYIHGAENGVPVKTYFGNPSIAEQEILNKD</sequence>
<accession>W0V4A6</accession>
<keyword evidence="1" id="KW-0732">Signal</keyword>
<dbReference type="InterPro" id="IPR036501">
    <property type="entry name" value="Inhibitor_vert_lysozyme_sf"/>
</dbReference>
<dbReference type="AlphaFoldDB" id="W0V4A6"/>
<protein>
    <recommendedName>
        <fullName evidence="4">Inhibitor of vertebrate lysozyme family protein</fullName>
    </recommendedName>
</protein>
<dbReference type="Gene3D" id="3.40.1420.10">
    <property type="entry name" value="Inhibitor of vertebrate lysozyme"/>
    <property type="match status" value="1"/>
</dbReference>
<feature type="chain" id="PRO_5004798506" description="Inhibitor of vertebrate lysozyme family protein" evidence="1">
    <location>
        <begin position="26"/>
        <end position="151"/>
    </location>
</feature>
<evidence type="ECO:0000313" key="3">
    <source>
        <dbReference type="Proteomes" id="UP000027604"/>
    </source>
</evidence>
<dbReference type="PATRIC" id="fig|1349767.4.peg.3231"/>
<dbReference type="Pfam" id="PF08816">
    <property type="entry name" value="Ivy"/>
    <property type="match status" value="1"/>
</dbReference>
<reference evidence="2 3" key="1">
    <citation type="journal article" date="2015" name="Genome Announc.">
        <title>Genome Sequence of Mushroom Soft-Rot Pathogen Janthinobacterium agaricidamnosum.</title>
        <authorList>
            <person name="Graupner K."/>
            <person name="Lackner G."/>
            <person name="Hertweck C."/>
        </authorList>
    </citation>
    <scope>NUCLEOTIDE SEQUENCE [LARGE SCALE GENOMIC DNA]</scope>
    <source>
        <strain evidence="3">NBRC 102515 / DSM 9628</strain>
    </source>
</reference>
<feature type="signal peptide" evidence="1">
    <location>
        <begin position="1"/>
        <end position="25"/>
    </location>
</feature>
<organism evidence="2 3">
    <name type="scientific">Janthinobacterium agaricidamnosum NBRC 102515 = DSM 9628</name>
    <dbReference type="NCBI Taxonomy" id="1349767"/>
    <lineage>
        <taxon>Bacteria</taxon>
        <taxon>Pseudomonadati</taxon>
        <taxon>Pseudomonadota</taxon>
        <taxon>Betaproteobacteria</taxon>
        <taxon>Burkholderiales</taxon>
        <taxon>Oxalobacteraceae</taxon>
        <taxon>Janthinobacterium</taxon>
    </lineage>
</organism>
<evidence type="ECO:0008006" key="4">
    <source>
        <dbReference type="Google" id="ProtNLM"/>
    </source>
</evidence>
<keyword evidence="3" id="KW-1185">Reference proteome</keyword>
<proteinExistence type="predicted"/>
<dbReference type="SUPFAM" id="SSF89872">
    <property type="entry name" value="Inhibitor of vertebrate lysozyme, Ivy"/>
    <property type="match status" value="1"/>
</dbReference>
<gene>
    <name evidence="2" type="ORF">GJA_1543</name>
</gene>